<comment type="caution">
    <text evidence="6">The sequence shown here is derived from an EMBL/GenBank/DDBJ whole genome shotgun (WGS) entry which is preliminary data.</text>
</comment>
<evidence type="ECO:0000313" key="6">
    <source>
        <dbReference type="EMBL" id="KFN44485.1"/>
    </source>
</evidence>
<dbReference type="InterPro" id="IPR005119">
    <property type="entry name" value="LysR_subst-bd"/>
</dbReference>
<evidence type="ECO:0000256" key="1">
    <source>
        <dbReference type="ARBA" id="ARBA00009437"/>
    </source>
</evidence>
<keyword evidence="2" id="KW-0805">Transcription regulation</keyword>
<dbReference type="eggNOG" id="COG0583">
    <property type="taxonomic scope" value="Bacteria"/>
</dbReference>
<name>A0A091BJI8_9GAMM</name>
<dbReference type="AlphaFoldDB" id="A0A091BJI8"/>
<comment type="similarity">
    <text evidence="1">Belongs to the LysR transcriptional regulatory family.</text>
</comment>
<proteinExistence type="inferred from homology"/>
<keyword evidence="3" id="KW-0238">DNA-binding</keyword>
<dbReference type="Pfam" id="PF00126">
    <property type="entry name" value="HTH_1"/>
    <property type="match status" value="1"/>
</dbReference>
<dbReference type="STRING" id="1121015.GCA_000420545_01012"/>
<dbReference type="FunFam" id="1.10.10.10:FF:000001">
    <property type="entry name" value="LysR family transcriptional regulator"/>
    <property type="match status" value="1"/>
</dbReference>
<keyword evidence="7" id="KW-1185">Reference proteome</keyword>
<reference evidence="6 7" key="1">
    <citation type="submission" date="2013-09" db="EMBL/GenBank/DDBJ databases">
        <title>Genome sequencing of Arenimonas oryziterrae.</title>
        <authorList>
            <person name="Chen F."/>
            <person name="Wang G."/>
        </authorList>
    </citation>
    <scope>NUCLEOTIDE SEQUENCE [LARGE SCALE GENOMIC DNA]</scope>
    <source>
        <strain evidence="6 7">YC6267</strain>
    </source>
</reference>
<accession>A0A091BJI8</accession>
<evidence type="ECO:0000259" key="5">
    <source>
        <dbReference type="PROSITE" id="PS50931"/>
    </source>
</evidence>
<dbReference type="GO" id="GO:0043565">
    <property type="term" value="F:sequence-specific DNA binding"/>
    <property type="evidence" value="ECO:0007669"/>
    <property type="project" value="TreeGrafter"/>
</dbReference>
<evidence type="ECO:0000313" key="7">
    <source>
        <dbReference type="Proteomes" id="UP000029385"/>
    </source>
</evidence>
<protein>
    <recommendedName>
        <fullName evidence="5">HTH lysR-type domain-containing protein</fullName>
    </recommendedName>
</protein>
<dbReference type="Gene3D" id="1.10.10.10">
    <property type="entry name" value="Winged helix-like DNA-binding domain superfamily/Winged helix DNA-binding domain"/>
    <property type="match status" value="1"/>
</dbReference>
<evidence type="ECO:0000256" key="2">
    <source>
        <dbReference type="ARBA" id="ARBA00023015"/>
    </source>
</evidence>
<dbReference type="InterPro" id="IPR058163">
    <property type="entry name" value="LysR-type_TF_proteobact-type"/>
</dbReference>
<dbReference type="Gene3D" id="3.40.190.290">
    <property type="match status" value="1"/>
</dbReference>
<sequence length="318" mass="35745">MKIPDLNDLQFFAVVVEHGGYAAAERALGIPKSRLSRRITQLETDLGVRLLQRSTRRFAVTDVGQSVYRHAQTMLSEAQAARETVDRVSAEPRGVVKVSCPVALSQETLAQLVPEFLRKYPQVRLQLHVSNRRVDVIQEGFDVALRVRTQLSDDGELVMRRFGDVRELLVASPKYLDRVGRPKNPAEIAQHQTLSMSDDEARQRWSLHGPNGEIERVDIQPILMAHDFPLLLAAARDGMGIALLPELNCADAIRRGELEPVVREWHLPMGICHAVFPSRRGLLPAVRVFIDFLAERLPSVIEANRLSCKDYKALNLSD</sequence>
<evidence type="ECO:0000256" key="4">
    <source>
        <dbReference type="ARBA" id="ARBA00023163"/>
    </source>
</evidence>
<dbReference type="CDD" id="cd08473">
    <property type="entry name" value="PBP2_CrgA_like_4"/>
    <property type="match status" value="1"/>
</dbReference>
<keyword evidence="4" id="KW-0804">Transcription</keyword>
<dbReference type="SUPFAM" id="SSF46785">
    <property type="entry name" value="Winged helix' DNA-binding domain"/>
    <property type="match status" value="1"/>
</dbReference>
<dbReference type="SUPFAM" id="SSF53850">
    <property type="entry name" value="Periplasmic binding protein-like II"/>
    <property type="match status" value="1"/>
</dbReference>
<gene>
    <name evidence="6" type="ORF">N789_00330</name>
</gene>
<feature type="domain" description="HTH lysR-type" evidence="5">
    <location>
        <begin position="4"/>
        <end position="61"/>
    </location>
</feature>
<dbReference type="PROSITE" id="PS50931">
    <property type="entry name" value="HTH_LYSR"/>
    <property type="match status" value="1"/>
</dbReference>
<dbReference type="OrthoDB" id="9810065at2"/>
<dbReference type="GO" id="GO:0006351">
    <property type="term" value="P:DNA-templated transcription"/>
    <property type="evidence" value="ECO:0007669"/>
    <property type="project" value="TreeGrafter"/>
</dbReference>
<dbReference type="PANTHER" id="PTHR30537:SF31">
    <property type="entry name" value="TRANSCRIPTIONAL REGULATOR, LYSR FAMILY"/>
    <property type="match status" value="1"/>
</dbReference>
<dbReference type="InterPro" id="IPR036390">
    <property type="entry name" value="WH_DNA-bd_sf"/>
</dbReference>
<dbReference type="PATRIC" id="fig|1121015.4.peg.66"/>
<dbReference type="Proteomes" id="UP000029385">
    <property type="component" value="Unassembled WGS sequence"/>
</dbReference>
<dbReference type="InterPro" id="IPR000847">
    <property type="entry name" value="LysR_HTH_N"/>
</dbReference>
<organism evidence="6 7">
    <name type="scientific">Arenimonas oryziterrae DSM 21050 = YC6267</name>
    <dbReference type="NCBI Taxonomy" id="1121015"/>
    <lineage>
        <taxon>Bacteria</taxon>
        <taxon>Pseudomonadati</taxon>
        <taxon>Pseudomonadota</taxon>
        <taxon>Gammaproteobacteria</taxon>
        <taxon>Lysobacterales</taxon>
        <taxon>Lysobacteraceae</taxon>
        <taxon>Arenimonas</taxon>
    </lineage>
</organism>
<dbReference type="PANTHER" id="PTHR30537">
    <property type="entry name" value="HTH-TYPE TRANSCRIPTIONAL REGULATOR"/>
    <property type="match status" value="1"/>
</dbReference>
<dbReference type="GO" id="GO:0003700">
    <property type="term" value="F:DNA-binding transcription factor activity"/>
    <property type="evidence" value="ECO:0007669"/>
    <property type="project" value="InterPro"/>
</dbReference>
<dbReference type="InterPro" id="IPR036388">
    <property type="entry name" value="WH-like_DNA-bd_sf"/>
</dbReference>
<dbReference type="EMBL" id="AVCI01000001">
    <property type="protein sequence ID" value="KFN44485.1"/>
    <property type="molecule type" value="Genomic_DNA"/>
</dbReference>
<dbReference type="Pfam" id="PF03466">
    <property type="entry name" value="LysR_substrate"/>
    <property type="match status" value="1"/>
</dbReference>
<evidence type="ECO:0000256" key="3">
    <source>
        <dbReference type="ARBA" id="ARBA00023125"/>
    </source>
</evidence>